<dbReference type="EMBL" id="BMJC01000001">
    <property type="protein sequence ID" value="GGA85772.1"/>
    <property type="molecule type" value="Genomic_DNA"/>
</dbReference>
<gene>
    <name evidence="1" type="ORF">GCM10011511_06020</name>
</gene>
<comment type="caution">
    <text evidence="1">The sequence shown here is derived from an EMBL/GenBank/DDBJ whole genome shotgun (WGS) entry which is preliminary data.</text>
</comment>
<evidence type="ECO:0000313" key="2">
    <source>
        <dbReference type="Proteomes" id="UP000607559"/>
    </source>
</evidence>
<dbReference type="AlphaFoldDB" id="A0A8J2U8K4"/>
<reference evidence="1" key="1">
    <citation type="journal article" date="2014" name="Int. J. Syst. Evol. Microbiol.">
        <title>Complete genome sequence of Corynebacterium casei LMG S-19264T (=DSM 44701T), isolated from a smear-ripened cheese.</title>
        <authorList>
            <consortium name="US DOE Joint Genome Institute (JGI-PGF)"/>
            <person name="Walter F."/>
            <person name="Albersmeier A."/>
            <person name="Kalinowski J."/>
            <person name="Ruckert C."/>
        </authorList>
    </citation>
    <scope>NUCLEOTIDE SEQUENCE</scope>
    <source>
        <strain evidence="1">CGMCC 1.15448</strain>
    </source>
</reference>
<sequence>MKAGFYKMKLNLNSSDITIEDVNLQVEKSSRYIEGKVQVIITLKNSSKTLIYYVLKRPRNIDYDKGSRTLSIGLYEKELPQDIKVSFSRFEPEQVAILPDTTLQWQYLFPVWMKKITRPSGLREIVEVLNISDVQKVVCTVAYHTSPFRVKSSDGPEEVLVALSKWGETVSASFERKLTL</sequence>
<protein>
    <submittedName>
        <fullName evidence="1">Uncharacterized protein</fullName>
    </submittedName>
</protein>
<organism evidence="1 2">
    <name type="scientific">Puia dinghuensis</name>
    <dbReference type="NCBI Taxonomy" id="1792502"/>
    <lineage>
        <taxon>Bacteria</taxon>
        <taxon>Pseudomonadati</taxon>
        <taxon>Bacteroidota</taxon>
        <taxon>Chitinophagia</taxon>
        <taxon>Chitinophagales</taxon>
        <taxon>Chitinophagaceae</taxon>
        <taxon>Puia</taxon>
    </lineage>
</organism>
<dbReference type="Proteomes" id="UP000607559">
    <property type="component" value="Unassembled WGS sequence"/>
</dbReference>
<evidence type="ECO:0000313" key="1">
    <source>
        <dbReference type="EMBL" id="GGA85772.1"/>
    </source>
</evidence>
<keyword evidence="2" id="KW-1185">Reference proteome</keyword>
<reference evidence="1" key="2">
    <citation type="submission" date="2020-09" db="EMBL/GenBank/DDBJ databases">
        <authorList>
            <person name="Sun Q."/>
            <person name="Zhou Y."/>
        </authorList>
    </citation>
    <scope>NUCLEOTIDE SEQUENCE</scope>
    <source>
        <strain evidence="1">CGMCC 1.15448</strain>
    </source>
</reference>
<proteinExistence type="predicted"/>
<accession>A0A8J2U8K4</accession>
<name>A0A8J2U8K4_9BACT</name>